<proteinExistence type="predicted"/>
<gene>
    <name evidence="1" type="ORF">CIPAW_03G118100</name>
</gene>
<sequence>MSDINQNHLIILNPGTSQLSTSTFFCNLPLVVLKLQLSNTLVCGLSIHNTFGNRPLPATTLNTNTINHKTLLCLVTQATSLVRASRVGNTNNGRVLAVLPTPHPLQEPQSDRIASFSIAPTHTCKLPWIRDEPQGVVKV</sequence>
<keyword evidence="2" id="KW-1185">Reference proteome</keyword>
<dbReference type="AlphaFoldDB" id="A0A8T1R1P8"/>
<accession>A0A8T1R1P8</accession>
<organism evidence="1 2">
    <name type="scientific">Carya illinoinensis</name>
    <name type="common">Pecan</name>
    <dbReference type="NCBI Taxonomy" id="32201"/>
    <lineage>
        <taxon>Eukaryota</taxon>
        <taxon>Viridiplantae</taxon>
        <taxon>Streptophyta</taxon>
        <taxon>Embryophyta</taxon>
        <taxon>Tracheophyta</taxon>
        <taxon>Spermatophyta</taxon>
        <taxon>Magnoliopsida</taxon>
        <taxon>eudicotyledons</taxon>
        <taxon>Gunneridae</taxon>
        <taxon>Pentapetalae</taxon>
        <taxon>rosids</taxon>
        <taxon>fabids</taxon>
        <taxon>Fagales</taxon>
        <taxon>Juglandaceae</taxon>
        <taxon>Carya</taxon>
    </lineage>
</organism>
<evidence type="ECO:0000313" key="2">
    <source>
        <dbReference type="Proteomes" id="UP000811609"/>
    </source>
</evidence>
<evidence type="ECO:0000313" key="1">
    <source>
        <dbReference type="EMBL" id="KAG6660625.1"/>
    </source>
</evidence>
<comment type="caution">
    <text evidence="1">The sequence shown here is derived from an EMBL/GenBank/DDBJ whole genome shotgun (WGS) entry which is preliminary data.</text>
</comment>
<reference evidence="1" key="1">
    <citation type="submission" date="2020-12" db="EMBL/GenBank/DDBJ databases">
        <title>WGS assembly of Carya illinoinensis cv. Pawnee.</title>
        <authorList>
            <person name="Platts A."/>
            <person name="Shu S."/>
            <person name="Wright S."/>
            <person name="Barry K."/>
            <person name="Edger P."/>
            <person name="Pires J.C."/>
            <person name="Schmutz J."/>
        </authorList>
    </citation>
    <scope>NUCLEOTIDE SEQUENCE</scope>
    <source>
        <tissue evidence="1">Leaf</tissue>
    </source>
</reference>
<dbReference type="Proteomes" id="UP000811609">
    <property type="component" value="Chromosome 3"/>
</dbReference>
<name>A0A8T1R1P8_CARIL</name>
<protein>
    <submittedName>
        <fullName evidence="1">Uncharacterized protein</fullName>
    </submittedName>
</protein>
<dbReference type="EMBL" id="CM031811">
    <property type="protein sequence ID" value="KAG6660625.1"/>
    <property type="molecule type" value="Genomic_DNA"/>
</dbReference>